<dbReference type="Pfam" id="PF05659">
    <property type="entry name" value="RPW8"/>
    <property type="match status" value="1"/>
</dbReference>
<evidence type="ECO:0000259" key="5">
    <source>
        <dbReference type="PROSITE" id="PS51153"/>
    </source>
</evidence>
<accession>A0A2P2JH99</accession>
<organism evidence="6">
    <name type="scientific">Rhizophora mucronata</name>
    <name type="common">Asiatic mangrove</name>
    <dbReference type="NCBI Taxonomy" id="61149"/>
    <lineage>
        <taxon>Eukaryota</taxon>
        <taxon>Viridiplantae</taxon>
        <taxon>Streptophyta</taxon>
        <taxon>Embryophyta</taxon>
        <taxon>Tracheophyta</taxon>
        <taxon>Spermatophyta</taxon>
        <taxon>Magnoliopsida</taxon>
        <taxon>eudicotyledons</taxon>
        <taxon>Gunneridae</taxon>
        <taxon>Pentapetalae</taxon>
        <taxon>rosids</taxon>
        <taxon>fabids</taxon>
        <taxon>Malpighiales</taxon>
        <taxon>Rhizophoraceae</taxon>
        <taxon>Rhizophora</taxon>
    </lineage>
</organism>
<dbReference type="Gene3D" id="1.10.10.10">
    <property type="entry name" value="Winged helix-like DNA-binding domain superfamily/Winged helix DNA-binding domain"/>
    <property type="match status" value="1"/>
</dbReference>
<feature type="domain" description="RPW8" evidence="5">
    <location>
        <begin position="1"/>
        <end position="150"/>
    </location>
</feature>
<name>A0A2P2JH99_RHIMU</name>
<dbReference type="InterPro" id="IPR042197">
    <property type="entry name" value="Apaf_helical"/>
</dbReference>
<dbReference type="InterPro" id="IPR008808">
    <property type="entry name" value="Powdery_mildew-R_dom"/>
</dbReference>
<dbReference type="EMBL" id="GGEC01012326">
    <property type="protein sequence ID" value="MBW92809.1"/>
    <property type="molecule type" value="Transcribed_RNA"/>
</dbReference>
<dbReference type="Gene3D" id="3.40.50.300">
    <property type="entry name" value="P-loop containing nucleotide triphosphate hydrolases"/>
    <property type="match status" value="1"/>
</dbReference>
<dbReference type="InterPro" id="IPR027417">
    <property type="entry name" value="P-loop_NTPase"/>
</dbReference>
<sequence length="820" mass="92415">MASAAAGAGLELAFATFLDVVLQVVNKNVMFKPTLKRLGDTLQSMTPKIKQIEQLNMELDRPKEEIQVLKAMMNRGRLLVLKCSTINRYNYIKKPFYTKKLLKLESSIRRYISIDLHLQHSVDQKETYAEVRQISFGMRRLQSQLEQLSMGSSNSGSFRKSAVGGVCSPPGLKVDPVGLEIPLRELKRKLLDDYVPLIVLSAPGGCGKTTLAVALCQDSDVKEKFKDNIFFVTVSKSPNLLVIVQRLFQHHGCELPEFQGEEDLIILLENFLREMSSGPILLVLDDVWSGSQSVIDKLKFKIENYRILVTSRSELAVNDSTFKLQPLNDADAMTLFRHSALSPDGNFCICDQDVNKILSSCSGFPLAISVVGKTLRRKRVAEWRKKAKECSTAASVLSNPELKLLDCLQKSVDALDDKPVVKECYMDLGSFPEDQRIPVTTLIDMWVERHKIDEDGAVANLYELSDQNLVDLVIMRKDSSDSDGSYTEHFATQHDILRELAILQSSTESIEHRKRIFLHIPGNNVPEWWKEEKQLFINGNLLSICTDEMFSSSWCSIQAPEVEVLYLNFRTKAYTLPKFMETMKRLNVLIITNCGISPVELTNFLLLSSASGVRRLRLEKLSLPSFLLNSVRMKNLQKISLVMCNVSQAFGNLFAQMTDAFPNLVEVLIDYCNDLVQLPAGFCNLILLKKLSITNCHKLSALPDDIAKLQNLEVLRLNSCIELLELPESIGRLDKLSILDISDCLSMARLPESIGGLRSLNKLYMIDCSSCKLPASASNLFNLNEVICDEETAASWEDFTPFLPELLVKVHRDINLNWLR</sequence>
<comment type="similarity">
    <text evidence="1">Belongs to the disease resistance NB-LRR family.</text>
</comment>
<evidence type="ECO:0000313" key="6">
    <source>
        <dbReference type="EMBL" id="MBW92809.1"/>
    </source>
</evidence>
<dbReference type="PANTHER" id="PTHR36766">
    <property type="entry name" value="PLANT BROAD-SPECTRUM MILDEW RESISTANCE PROTEIN RPW8"/>
    <property type="match status" value="1"/>
</dbReference>
<dbReference type="Pfam" id="PF00931">
    <property type="entry name" value="NB-ARC"/>
    <property type="match status" value="1"/>
</dbReference>
<dbReference type="InterPro" id="IPR002182">
    <property type="entry name" value="NB-ARC"/>
</dbReference>
<evidence type="ECO:0000256" key="3">
    <source>
        <dbReference type="ARBA" id="ARBA00022821"/>
    </source>
</evidence>
<dbReference type="GO" id="GO:0006952">
    <property type="term" value="P:defense response"/>
    <property type="evidence" value="ECO:0007669"/>
    <property type="project" value="UniProtKB-KW"/>
</dbReference>
<dbReference type="AlphaFoldDB" id="A0A2P2JH99"/>
<dbReference type="InterPro" id="IPR036388">
    <property type="entry name" value="WH-like_DNA-bd_sf"/>
</dbReference>
<feature type="chain" id="PRO_5015176048" evidence="4">
    <location>
        <begin position="16"/>
        <end position="820"/>
    </location>
</feature>
<evidence type="ECO:0000256" key="1">
    <source>
        <dbReference type="ARBA" id="ARBA00008894"/>
    </source>
</evidence>
<dbReference type="PANTHER" id="PTHR36766:SF68">
    <property type="entry name" value="RPW8 DOMAIN-CONTAINING PROTEIN"/>
    <property type="match status" value="1"/>
</dbReference>
<dbReference type="InterPro" id="IPR055414">
    <property type="entry name" value="LRR_R13L4/SHOC2-like"/>
</dbReference>
<reference evidence="6" key="1">
    <citation type="submission" date="2018-02" db="EMBL/GenBank/DDBJ databases">
        <title>Rhizophora mucronata_Transcriptome.</title>
        <authorList>
            <person name="Meera S.P."/>
            <person name="Sreeshan A."/>
            <person name="Augustine A."/>
        </authorList>
    </citation>
    <scope>NUCLEOTIDE SEQUENCE</scope>
    <source>
        <tissue evidence="6">Leaf</tissue>
    </source>
</reference>
<dbReference type="SUPFAM" id="SSF52047">
    <property type="entry name" value="RNI-like"/>
    <property type="match status" value="1"/>
</dbReference>
<evidence type="ECO:0000256" key="2">
    <source>
        <dbReference type="ARBA" id="ARBA00022737"/>
    </source>
</evidence>
<keyword evidence="4" id="KW-0732">Signal</keyword>
<dbReference type="PRINTS" id="PR00364">
    <property type="entry name" value="DISEASERSIST"/>
</dbReference>
<feature type="signal peptide" evidence="4">
    <location>
        <begin position="1"/>
        <end position="15"/>
    </location>
</feature>
<proteinExistence type="inferred from homology"/>
<dbReference type="Gene3D" id="3.80.10.10">
    <property type="entry name" value="Ribonuclease Inhibitor"/>
    <property type="match status" value="1"/>
</dbReference>
<dbReference type="SUPFAM" id="SSF52540">
    <property type="entry name" value="P-loop containing nucleoside triphosphate hydrolases"/>
    <property type="match status" value="1"/>
</dbReference>
<evidence type="ECO:0000256" key="4">
    <source>
        <dbReference type="SAM" id="SignalP"/>
    </source>
</evidence>
<keyword evidence="2" id="KW-0677">Repeat</keyword>
<dbReference type="Gene3D" id="1.10.8.430">
    <property type="entry name" value="Helical domain of apoptotic protease-activating factors"/>
    <property type="match status" value="1"/>
</dbReference>
<keyword evidence="3" id="KW-0611">Plant defense</keyword>
<dbReference type="InterPro" id="IPR032675">
    <property type="entry name" value="LRR_dom_sf"/>
</dbReference>
<dbReference type="Pfam" id="PF23598">
    <property type="entry name" value="LRR_14"/>
    <property type="match status" value="1"/>
</dbReference>
<protein>
    <submittedName>
        <fullName evidence="6">Leucine-rich repeat-containing protein</fullName>
    </submittedName>
</protein>
<dbReference type="PROSITE" id="PS51153">
    <property type="entry name" value="RPW8"/>
    <property type="match status" value="1"/>
</dbReference>
<dbReference type="GO" id="GO:0043531">
    <property type="term" value="F:ADP binding"/>
    <property type="evidence" value="ECO:0007669"/>
    <property type="project" value="InterPro"/>
</dbReference>